<feature type="domain" description="TM2" evidence="6">
    <location>
        <begin position="38"/>
        <end position="87"/>
    </location>
</feature>
<dbReference type="KEGG" id="pcam:HNE05_00875"/>
<dbReference type="GO" id="GO:0016020">
    <property type="term" value="C:membrane"/>
    <property type="evidence" value="ECO:0007669"/>
    <property type="project" value="UniProtKB-SubCell"/>
</dbReference>
<keyword evidence="3 5" id="KW-1133">Transmembrane helix</keyword>
<evidence type="ECO:0000256" key="3">
    <source>
        <dbReference type="ARBA" id="ARBA00022989"/>
    </source>
</evidence>
<dbReference type="RefSeq" id="WP_173203291.1">
    <property type="nucleotide sequence ID" value="NZ_CP053697.2"/>
</dbReference>
<feature type="transmembrane region" description="Helical" evidence="5">
    <location>
        <begin position="42"/>
        <end position="61"/>
    </location>
</feature>
<name>A0A6M8FAS1_9GAMM</name>
<evidence type="ECO:0000313" key="7">
    <source>
        <dbReference type="EMBL" id="QKE61977.1"/>
    </source>
</evidence>
<keyword evidence="2 5" id="KW-0812">Transmembrane</keyword>
<evidence type="ECO:0000259" key="6">
    <source>
        <dbReference type="Pfam" id="PF05154"/>
    </source>
</evidence>
<feature type="transmembrane region" description="Helical" evidence="5">
    <location>
        <begin position="67"/>
        <end position="90"/>
    </location>
</feature>
<reference evidence="7" key="1">
    <citation type="submission" date="2020-07" db="EMBL/GenBank/DDBJ databases">
        <title>Nitrate ammonifying Pseudomonas campi sp. nov. isolated from German agricultural grassland.</title>
        <authorList>
            <person name="Timsy T."/>
            <person name="Ulrich A."/>
            <person name="Spanner T."/>
            <person name="Foesel B."/>
            <person name="Kolb S."/>
            <person name="Horn M.A."/>
            <person name="Behrendt U."/>
        </authorList>
    </citation>
    <scope>NUCLEOTIDE SEQUENCE</scope>
    <source>
        <strain evidence="7">S1-A32-2</strain>
    </source>
</reference>
<dbReference type="Proteomes" id="UP000501379">
    <property type="component" value="Chromosome"/>
</dbReference>
<keyword evidence="8" id="KW-1185">Reference proteome</keyword>
<organism evidence="7 8">
    <name type="scientific">Aquipseudomonas campi</name>
    <dbReference type="NCBI Taxonomy" id="2731681"/>
    <lineage>
        <taxon>Bacteria</taxon>
        <taxon>Pseudomonadati</taxon>
        <taxon>Pseudomonadota</taxon>
        <taxon>Gammaproteobacteria</taxon>
        <taxon>Pseudomonadales</taxon>
        <taxon>Pseudomonadaceae</taxon>
        <taxon>Aquipseudomonas</taxon>
    </lineage>
</organism>
<dbReference type="EMBL" id="CP053697">
    <property type="protein sequence ID" value="QKE61977.1"/>
    <property type="molecule type" value="Genomic_DNA"/>
</dbReference>
<dbReference type="AlphaFoldDB" id="A0A6M8FAS1"/>
<gene>
    <name evidence="7" type="ORF">HNE05_00875</name>
</gene>
<evidence type="ECO:0000256" key="5">
    <source>
        <dbReference type="SAM" id="Phobius"/>
    </source>
</evidence>
<evidence type="ECO:0000313" key="8">
    <source>
        <dbReference type="Proteomes" id="UP000501379"/>
    </source>
</evidence>
<evidence type="ECO:0000256" key="2">
    <source>
        <dbReference type="ARBA" id="ARBA00022692"/>
    </source>
</evidence>
<evidence type="ECO:0000256" key="4">
    <source>
        <dbReference type="ARBA" id="ARBA00023136"/>
    </source>
</evidence>
<feature type="transmembrane region" description="Helical" evidence="5">
    <location>
        <begin position="110"/>
        <end position="134"/>
    </location>
</feature>
<evidence type="ECO:0000256" key="1">
    <source>
        <dbReference type="ARBA" id="ARBA00004141"/>
    </source>
</evidence>
<proteinExistence type="predicted"/>
<protein>
    <submittedName>
        <fullName evidence="7">TM2 domain-containing protein</fullName>
    </submittedName>
</protein>
<keyword evidence="4 5" id="KW-0472">Membrane</keyword>
<comment type="subcellular location">
    <subcellularLocation>
        <location evidence="1">Membrane</location>
        <topology evidence="1">Multi-pass membrane protein</topology>
    </subcellularLocation>
</comment>
<dbReference type="Pfam" id="PF05154">
    <property type="entry name" value="TM2"/>
    <property type="match status" value="1"/>
</dbReference>
<sequence>MPAQPATAQHVYCRYCGTAIGRLDNHCPACNAGQNLKPRNQIVAGLLALFLGGLGMHRFYLGQWWGLFYLLLCWSGIPMLVALVEAISFLATDKQDWKERYGHTDGSSWLIAIVSVGLLLIAVALLLAIMIVALSDPAAPIEFSELLLERPD</sequence>
<dbReference type="InterPro" id="IPR007829">
    <property type="entry name" value="TM2"/>
</dbReference>
<accession>A0A6M8FAS1</accession>